<dbReference type="EMBL" id="GBXM01078380">
    <property type="protein sequence ID" value="JAH30197.1"/>
    <property type="molecule type" value="Transcribed_RNA"/>
</dbReference>
<protein>
    <submittedName>
        <fullName evidence="1">Uncharacterized protein</fullName>
    </submittedName>
</protein>
<proteinExistence type="predicted"/>
<dbReference type="AlphaFoldDB" id="A0A0E9RMY8"/>
<name>A0A0E9RMY8_ANGAN</name>
<accession>A0A0E9RMY8</accession>
<reference evidence="1" key="2">
    <citation type="journal article" date="2015" name="Fish Shellfish Immunol.">
        <title>Early steps in the European eel (Anguilla anguilla)-Vibrio vulnificus interaction in the gills: Role of the RtxA13 toxin.</title>
        <authorList>
            <person name="Callol A."/>
            <person name="Pajuelo D."/>
            <person name="Ebbesson L."/>
            <person name="Teles M."/>
            <person name="MacKenzie S."/>
            <person name="Amaro C."/>
        </authorList>
    </citation>
    <scope>NUCLEOTIDE SEQUENCE</scope>
</reference>
<reference evidence="1" key="1">
    <citation type="submission" date="2014-11" db="EMBL/GenBank/DDBJ databases">
        <authorList>
            <person name="Amaro Gonzalez C."/>
        </authorList>
    </citation>
    <scope>NUCLEOTIDE SEQUENCE</scope>
</reference>
<evidence type="ECO:0000313" key="1">
    <source>
        <dbReference type="EMBL" id="JAH30197.1"/>
    </source>
</evidence>
<organism evidence="1">
    <name type="scientific">Anguilla anguilla</name>
    <name type="common">European freshwater eel</name>
    <name type="synonym">Muraena anguilla</name>
    <dbReference type="NCBI Taxonomy" id="7936"/>
    <lineage>
        <taxon>Eukaryota</taxon>
        <taxon>Metazoa</taxon>
        <taxon>Chordata</taxon>
        <taxon>Craniata</taxon>
        <taxon>Vertebrata</taxon>
        <taxon>Euteleostomi</taxon>
        <taxon>Actinopterygii</taxon>
        <taxon>Neopterygii</taxon>
        <taxon>Teleostei</taxon>
        <taxon>Anguilliformes</taxon>
        <taxon>Anguillidae</taxon>
        <taxon>Anguilla</taxon>
    </lineage>
</organism>
<sequence length="28" mass="3319">MHCSREFYSRISRKDFQDCEGGCYICLA</sequence>